<dbReference type="SUPFAM" id="SSF55144">
    <property type="entry name" value="LigT-like"/>
    <property type="match status" value="1"/>
</dbReference>
<gene>
    <name evidence="7" type="primary">USB1</name>
    <name evidence="7" type="ORF">H4R20_004005</name>
</gene>
<evidence type="ECO:0000313" key="7">
    <source>
        <dbReference type="EMBL" id="KAJ2800587.1"/>
    </source>
</evidence>
<keyword evidence="3" id="KW-0456">Lyase</keyword>
<protein>
    <recommendedName>
        <fullName evidence="5">U6 snRNA phosphodiesterase 1</fullName>
    </recommendedName>
    <alternativeName>
        <fullName evidence="6">3'-5' RNA exonuclease USB1</fullName>
    </alternativeName>
</protein>
<accession>A0A9W8HX12</accession>
<keyword evidence="2" id="KW-0378">Hydrolase</keyword>
<dbReference type="AlphaFoldDB" id="A0A9W8HX12"/>
<evidence type="ECO:0000256" key="2">
    <source>
        <dbReference type="ARBA" id="ARBA00022801"/>
    </source>
</evidence>
<dbReference type="InterPro" id="IPR027521">
    <property type="entry name" value="Usb1"/>
</dbReference>
<evidence type="ECO:0000256" key="4">
    <source>
        <dbReference type="ARBA" id="ARBA00023242"/>
    </source>
</evidence>
<dbReference type="Proteomes" id="UP001140094">
    <property type="component" value="Unassembled WGS sequence"/>
</dbReference>
<dbReference type="PANTHER" id="PTHR13522">
    <property type="entry name" value="U6 SNRNA PHOSPHODIESTERASE 1"/>
    <property type="match status" value="1"/>
</dbReference>
<keyword evidence="1" id="KW-0540">Nuclease</keyword>
<name>A0A9W8HX12_9FUNG</name>
<comment type="caution">
    <text evidence="7">The sequence shown here is derived from an EMBL/GenBank/DDBJ whole genome shotgun (WGS) entry which is preliminary data.</text>
</comment>
<dbReference type="InterPro" id="IPR009097">
    <property type="entry name" value="Cyclic_Pdiesterase"/>
</dbReference>
<evidence type="ECO:0000256" key="3">
    <source>
        <dbReference type="ARBA" id="ARBA00023239"/>
    </source>
</evidence>
<evidence type="ECO:0000256" key="1">
    <source>
        <dbReference type="ARBA" id="ARBA00022722"/>
    </source>
</evidence>
<dbReference type="EMBL" id="JANBUO010000957">
    <property type="protein sequence ID" value="KAJ2800587.1"/>
    <property type="molecule type" value="Genomic_DNA"/>
</dbReference>
<keyword evidence="8" id="KW-1185">Reference proteome</keyword>
<dbReference type="Pfam" id="PF09749">
    <property type="entry name" value="HVSL"/>
    <property type="match status" value="1"/>
</dbReference>
<dbReference type="GO" id="GO:0000175">
    <property type="term" value="F:3'-5'-RNA exonuclease activity"/>
    <property type="evidence" value="ECO:0007669"/>
    <property type="project" value="TreeGrafter"/>
</dbReference>
<dbReference type="GO" id="GO:0016829">
    <property type="term" value="F:lyase activity"/>
    <property type="evidence" value="ECO:0007669"/>
    <property type="project" value="UniProtKB-KW"/>
</dbReference>
<dbReference type="OrthoDB" id="49151at2759"/>
<reference evidence="7" key="1">
    <citation type="submission" date="2022-07" db="EMBL/GenBank/DDBJ databases">
        <title>Phylogenomic reconstructions and comparative analyses of Kickxellomycotina fungi.</title>
        <authorList>
            <person name="Reynolds N.K."/>
            <person name="Stajich J.E."/>
            <person name="Barry K."/>
            <person name="Grigoriev I.V."/>
            <person name="Crous P."/>
            <person name="Smith M.E."/>
        </authorList>
    </citation>
    <scope>NUCLEOTIDE SEQUENCE</scope>
    <source>
        <strain evidence="7">NRRL 1565</strain>
    </source>
</reference>
<keyword evidence="7" id="KW-0269">Exonuclease</keyword>
<sequence>MEAAETVEARDMGHVRGGWSGHVRLRIDGRSREQLHAVGLACIKAISTGTDDGSGDGQTMAEGQHVRDAVLVDTPHISVTRAFYVQEHQIQAFVRAVEACVADVGAFGVGFGGMQAFANERGDRVFVGVEVEHGADAVREVVERVDRVMERFGRRAFFRRARLHTSVVRMEVERRAGDGLAQGRQIARAVGALVERQMDEGILQRLEAARIDVLECIFGNRCFRIALGQQQP</sequence>
<evidence type="ECO:0000256" key="6">
    <source>
        <dbReference type="ARBA" id="ARBA00030030"/>
    </source>
</evidence>
<evidence type="ECO:0000256" key="5">
    <source>
        <dbReference type="ARBA" id="ARBA00029543"/>
    </source>
</evidence>
<organism evidence="7 8">
    <name type="scientific">Coemansia guatemalensis</name>
    <dbReference type="NCBI Taxonomy" id="2761395"/>
    <lineage>
        <taxon>Eukaryota</taxon>
        <taxon>Fungi</taxon>
        <taxon>Fungi incertae sedis</taxon>
        <taxon>Zoopagomycota</taxon>
        <taxon>Kickxellomycotina</taxon>
        <taxon>Kickxellomycetes</taxon>
        <taxon>Kickxellales</taxon>
        <taxon>Kickxellaceae</taxon>
        <taxon>Coemansia</taxon>
    </lineage>
</organism>
<evidence type="ECO:0000313" key="8">
    <source>
        <dbReference type="Proteomes" id="UP001140094"/>
    </source>
</evidence>
<dbReference type="PANTHER" id="PTHR13522:SF3">
    <property type="entry name" value="U6 SNRNA PHOSPHODIESTERASE 1"/>
    <property type="match status" value="1"/>
</dbReference>
<dbReference type="Gene3D" id="3.90.1140.10">
    <property type="entry name" value="Cyclic phosphodiesterase"/>
    <property type="match status" value="1"/>
</dbReference>
<dbReference type="GO" id="GO:0005634">
    <property type="term" value="C:nucleus"/>
    <property type="evidence" value="ECO:0007669"/>
    <property type="project" value="TreeGrafter"/>
</dbReference>
<dbReference type="GO" id="GO:0034477">
    <property type="term" value="P:U6 snRNA 3'-end processing"/>
    <property type="evidence" value="ECO:0007669"/>
    <property type="project" value="InterPro"/>
</dbReference>
<proteinExistence type="predicted"/>
<keyword evidence="4" id="KW-0539">Nucleus</keyword>